<evidence type="ECO:0000313" key="1">
    <source>
        <dbReference type="EMBL" id="NVI44355.1"/>
    </source>
</evidence>
<dbReference type="RefSeq" id="WP_166203866.1">
    <property type="nucleotide sequence ID" value="NZ_CP147708.1"/>
</dbReference>
<reference evidence="1" key="1">
    <citation type="submission" date="2020-06" db="EMBL/GenBank/DDBJ databases">
        <title>Whole Genome Sequence of Bradyrhizobium sp. Strain 1S1.</title>
        <authorList>
            <person name="Bromfield E.S.P."/>
            <person name="Cloutier S."/>
        </authorList>
    </citation>
    <scope>NUCLEOTIDE SEQUENCE [LARGE SCALE GENOMIC DNA]</scope>
    <source>
        <strain evidence="1">1S1</strain>
    </source>
</reference>
<name>A0A974A0U4_9BRAD</name>
<organism evidence="1">
    <name type="scientific">Bradyrhizobium septentrionale</name>
    <dbReference type="NCBI Taxonomy" id="1404411"/>
    <lineage>
        <taxon>Bacteria</taxon>
        <taxon>Pseudomonadati</taxon>
        <taxon>Pseudomonadota</taxon>
        <taxon>Alphaproteobacteria</taxon>
        <taxon>Hyphomicrobiales</taxon>
        <taxon>Nitrobacteraceae</taxon>
        <taxon>Bradyrhizobium</taxon>
    </lineage>
</organism>
<comment type="caution">
    <text evidence="1">The sequence shown here is derived from an EMBL/GenBank/DDBJ whole genome shotgun (WGS) entry which is preliminary data.</text>
</comment>
<protein>
    <submittedName>
        <fullName evidence="1">Uncharacterized protein</fullName>
    </submittedName>
</protein>
<sequence>MNRPLWMMTPAPMPWEKKEQSAQVPFMITQAQKEALRQKGFDDDQIAHMTPEKAHQLLGITPAQSY</sequence>
<gene>
    <name evidence="1" type="ORF">HAP48_015645</name>
</gene>
<accession>A0A974A0U4</accession>
<dbReference type="AlphaFoldDB" id="A0A974A0U4"/>
<dbReference type="EMBL" id="JAAOLE020000001">
    <property type="protein sequence ID" value="NVI44355.1"/>
    <property type="molecule type" value="Genomic_DNA"/>
</dbReference>
<proteinExistence type="predicted"/>